<gene>
    <name evidence="3" type="ORF">CCAM_LOCUS22648</name>
</gene>
<keyword evidence="4" id="KW-1185">Reference proteome</keyword>
<dbReference type="PANTHER" id="PTHR33223">
    <property type="entry name" value="CCHC-TYPE DOMAIN-CONTAINING PROTEIN"/>
    <property type="match status" value="1"/>
</dbReference>
<dbReference type="Proteomes" id="UP000595140">
    <property type="component" value="Unassembled WGS sequence"/>
</dbReference>
<dbReference type="InterPro" id="IPR005162">
    <property type="entry name" value="Retrotrans_gag_dom"/>
</dbReference>
<evidence type="ECO:0000313" key="3">
    <source>
        <dbReference type="EMBL" id="VFQ80872.1"/>
    </source>
</evidence>
<dbReference type="EMBL" id="OOIL02002214">
    <property type="protein sequence ID" value="VFQ80872.1"/>
    <property type="molecule type" value="Genomic_DNA"/>
</dbReference>
<reference evidence="3 4" key="1">
    <citation type="submission" date="2018-04" db="EMBL/GenBank/DDBJ databases">
        <authorList>
            <person name="Vogel A."/>
        </authorList>
    </citation>
    <scope>NUCLEOTIDE SEQUENCE [LARGE SCALE GENOMIC DNA]</scope>
</reference>
<dbReference type="AlphaFoldDB" id="A0A484LWH7"/>
<evidence type="ECO:0000259" key="2">
    <source>
        <dbReference type="Pfam" id="PF03732"/>
    </source>
</evidence>
<sequence>MTVTAPISACQDDLDVSLNDVTSQNTTDLRHRIPRRRAANVEGLSNPLNRFWAMMRAMMFNNPMAGFQAPVSMPQATFQPEGRREGQQNVVENVELFAHHLKGLMADSRLSPLAGEHDNKAASHSQQWDNGKASERRVNKKQTSRRDMDTERRRKGRPSVVNGGASRPGDERIDFLLQRIDALEKRSGHGYVTEPTFRLRSPFSERILKAPLPGSFQMPVIPRSFPATLDGLASEWFNELLEGKIDSWEDLARRFLVHFAGNKKKKLHFSHLLSVRQRLDEPLKEFLARWKLETTKRLALEKPKEYSITLAMAEDEAETEELEANKKKEEAGRLGTMVATTRPPARKAAMEERPPLPTGHHFKKGPKLMFPDELTPLTHPVSAILDFAEHQGLVEYDPRFAPVYAVGDGPYCRFHRAAGHDTDECKVLKREIEFYIDIVLRKE</sequence>
<feature type="region of interest" description="Disordered" evidence="1">
    <location>
        <begin position="343"/>
        <end position="365"/>
    </location>
</feature>
<dbReference type="Pfam" id="PF03732">
    <property type="entry name" value="Retrotrans_gag"/>
    <property type="match status" value="1"/>
</dbReference>
<organism evidence="3 4">
    <name type="scientific">Cuscuta campestris</name>
    <dbReference type="NCBI Taxonomy" id="132261"/>
    <lineage>
        <taxon>Eukaryota</taxon>
        <taxon>Viridiplantae</taxon>
        <taxon>Streptophyta</taxon>
        <taxon>Embryophyta</taxon>
        <taxon>Tracheophyta</taxon>
        <taxon>Spermatophyta</taxon>
        <taxon>Magnoliopsida</taxon>
        <taxon>eudicotyledons</taxon>
        <taxon>Gunneridae</taxon>
        <taxon>Pentapetalae</taxon>
        <taxon>asterids</taxon>
        <taxon>lamiids</taxon>
        <taxon>Solanales</taxon>
        <taxon>Convolvulaceae</taxon>
        <taxon>Cuscuteae</taxon>
        <taxon>Cuscuta</taxon>
        <taxon>Cuscuta subgen. Grammica</taxon>
        <taxon>Cuscuta sect. Cleistogrammica</taxon>
    </lineage>
</organism>
<dbReference type="PANTHER" id="PTHR33223:SF10">
    <property type="entry name" value="AMINOTRANSFERASE-LIKE PLANT MOBILE DOMAIN-CONTAINING PROTEIN"/>
    <property type="match status" value="1"/>
</dbReference>
<evidence type="ECO:0000313" key="4">
    <source>
        <dbReference type="Proteomes" id="UP000595140"/>
    </source>
</evidence>
<dbReference type="OrthoDB" id="1737504at2759"/>
<protein>
    <recommendedName>
        <fullName evidence="2">Retrotransposon gag domain-containing protein</fullName>
    </recommendedName>
</protein>
<feature type="region of interest" description="Disordered" evidence="1">
    <location>
        <begin position="114"/>
        <end position="168"/>
    </location>
</feature>
<accession>A0A484LWH7</accession>
<evidence type="ECO:0000256" key="1">
    <source>
        <dbReference type="SAM" id="MobiDB-lite"/>
    </source>
</evidence>
<feature type="domain" description="Retrotransposon gag" evidence="2">
    <location>
        <begin position="224"/>
        <end position="291"/>
    </location>
</feature>
<proteinExistence type="predicted"/>
<name>A0A484LWH7_9ASTE</name>